<reference evidence="1" key="1">
    <citation type="submission" date="2023-02" db="EMBL/GenBank/DDBJ databases">
        <title>The sequence of Aeromonas hydrophila K533.</title>
        <authorList>
            <person name="Luo X."/>
        </authorList>
    </citation>
    <scope>NUCLEOTIDE SEQUENCE</scope>
    <source>
        <strain evidence="1">K533</strain>
    </source>
</reference>
<protein>
    <submittedName>
        <fullName evidence="1">Uncharacterized protein</fullName>
    </submittedName>
</protein>
<name>A0AAX3P7T0_AERHY</name>
<dbReference type="RefSeq" id="WP_275115675.1">
    <property type="nucleotide sequence ID" value="NZ_CP118942.1"/>
</dbReference>
<evidence type="ECO:0000313" key="2">
    <source>
        <dbReference type="Proteomes" id="UP001214666"/>
    </source>
</evidence>
<evidence type="ECO:0000313" key="1">
    <source>
        <dbReference type="EMBL" id="WEE26760.1"/>
    </source>
</evidence>
<accession>A0AAX3P7T0</accession>
<proteinExistence type="predicted"/>
<gene>
    <name evidence="1" type="ORF">PY771_00045</name>
</gene>
<dbReference type="AlphaFoldDB" id="A0AAX3P7T0"/>
<dbReference type="EMBL" id="CP118942">
    <property type="protein sequence ID" value="WEE26760.1"/>
    <property type="molecule type" value="Genomic_DNA"/>
</dbReference>
<dbReference type="Proteomes" id="UP001214666">
    <property type="component" value="Chromosome"/>
</dbReference>
<organism evidence="1 2">
    <name type="scientific">Aeromonas hydrophila</name>
    <dbReference type="NCBI Taxonomy" id="644"/>
    <lineage>
        <taxon>Bacteria</taxon>
        <taxon>Pseudomonadati</taxon>
        <taxon>Pseudomonadota</taxon>
        <taxon>Gammaproteobacteria</taxon>
        <taxon>Aeromonadales</taxon>
        <taxon>Aeromonadaceae</taxon>
        <taxon>Aeromonas</taxon>
    </lineage>
</organism>
<sequence length="80" mass="8963">MTDLSKAMIKADKAKAKAAKDMKKAAVSLREWFRAAREAGLLHPNSLEGRDQRLTLAKDLDEYAIFAEDQLANAMERLKS</sequence>